<dbReference type="PANTHER" id="PTHR24185">
    <property type="entry name" value="CALCIUM-INDEPENDENT PHOSPHOLIPASE A2-GAMMA"/>
    <property type="match status" value="1"/>
</dbReference>
<reference evidence="6" key="1">
    <citation type="submission" date="2015-07" db="EMBL/GenBank/DDBJ databases">
        <title>Draft Genome Sequences of Anaerolinea thermolimosa IMO-1, Bellilinea caldifistulae GOMI-1, Leptolinea tardivitalis YMTK-2, Levilinea saccharolytica KIBI-1,Longilinea arvoryzae KOME-1, Previously Described as Members of the Anaerolineaceae (Chloroflexi).</title>
        <authorList>
            <person name="Sekiguchi Y."/>
            <person name="Ohashi A."/>
            <person name="Matsuura N."/>
            <person name="Tourlousse M.D."/>
        </authorList>
    </citation>
    <scope>NUCLEOTIDE SEQUENCE [LARGE SCALE GENOMIC DNA]</scope>
    <source>
        <strain evidence="6">KOME-1</strain>
    </source>
</reference>
<dbReference type="CDD" id="cd07199">
    <property type="entry name" value="Pat17_PNPLA8_PNPLA9_like"/>
    <property type="match status" value="1"/>
</dbReference>
<organism evidence="6">
    <name type="scientific">Longilinea arvoryzae</name>
    <dbReference type="NCBI Taxonomy" id="360412"/>
    <lineage>
        <taxon>Bacteria</taxon>
        <taxon>Bacillati</taxon>
        <taxon>Chloroflexota</taxon>
        <taxon>Anaerolineae</taxon>
        <taxon>Anaerolineales</taxon>
        <taxon>Anaerolineaceae</taxon>
        <taxon>Longilinea</taxon>
    </lineage>
</organism>
<gene>
    <name evidence="6" type="ORF">LARV_01187</name>
</gene>
<dbReference type="PROSITE" id="PS51635">
    <property type="entry name" value="PNPLA"/>
    <property type="match status" value="1"/>
</dbReference>
<evidence type="ECO:0000259" key="5">
    <source>
        <dbReference type="PROSITE" id="PS51635"/>
    </source>
</evidence>
<dbReference type="AlphaFoldDB" id="A0A0S7BDK3"/>
<dbReference type="InterPro" id="IPR016035">
    <property type="entry name" value="Acyl_Trfase/lysoPLipase"/>
</dbReference>
<evidence type="ECO:0000256" key="4">
    <source>
        <dbReference type="PROSITE-ProRule" id="PRU01161"/>
    </source>
</evidence>
<evidence type="ECO:0000313" key="7">
    <source>
        <dbReference type="Proteomes" id="UP000055060"/>
    </source>
</evidence>
<feature type="active site" description="Nucleophile" evidence="4">
    <location>
        <position position="48"/>
    </location>
</feature>
<sequence length="313" mass="34992">MKPFRKHVAIAIDGGGIKGIICTRALMLLEDALGKPAHEIFRLSAGTSTGSIISAAIAAKLSAARMHELYVNVGESIFPRSWRTTFFPLSRYRYPHEPLASALREYIGDRPLGDFWTAEPPTDLVLTAFDLVENRTRFIKPWKEEYKSWPMVQAVLASSSVPTYFPVVAGRYVDGGVGSYANPCYLAAYEIRYVLNWDPTETTLISLGTGRDPGKLKEGEADAFYAWNWIGPVLGAFLHSADDQQVSLVKTFFEQLDFRRFQVDLQQSIEMDDPKSIPALVAYGEEMGRMILNDFTDRAMLVQAAQPPDAKRL</sequence>
<feature type="short sequence motif" description="GXGXXG" evidence="4">
    <location>
        <begin position="14"/>
        <end position="19"/>
    </location>
</feature>
<dbReference type="GO" id="GO:0016042">
    <property type="term" value="P:lipid catabolic process"/>
    <property type="evidence" value="ECO:0007669"/>
    <property type="project" value="UniProtKB-UniRule"/>
</dbReference>
<accession>A0A0S7BDK3</accession>
<feature type="short sequence motif" description="GXSXG" evidence="4">
    <location>
        <begin position="46"/>
        <end position="50"/>
    </location>
</feature>
<evidence type="ECO:0000256" key="3">
    <source>
        <dbReference type="ARBA" id="ARBA00023098"/>
    </source>
</evidence>
<keyword evidence="1 4" id="KW-0378">Hydrolase</keyword>
<dbReference type="GO" id="GO:0004620">
    <property type="term" value="F:phospholipase activity"/>
    <property type="evidence" value="ECO:0007669"/>
    <property type="project" value="TreeGrafter"/>
</dbReference>
<dbReference type="Pfam" id="PF01734">
    <property type="entry name" value="Patatin"/>
    <property type="match status" value="1"/>
</dbReference>
<keyword evidence="7" id="KW-1185">Reference proteome</keyword>
<dbReference type="GO" id="GO:0006631">
    <property type="term" value="P:fatty acid metabolic process"/>
    <property type="evidence" value="ECO:0007669"/>
    <property type="project" value="TreeGrafter"/>
</dbReference>
<feature type="domain" description="PNPLA" evidence="5">
    <location>
        <begin position="10"/>
        <end position="188"/>
    </location>
</feature>
<protein>
    <submittedName>
        <fullName evidence="6">Patatin</fullName>
    </submittedName>
</protein>
<dbReference type="RefSeq" id="WP_075072770.1">
    <property type="nucleotide sequence ID" value="NZ_DF967972.1"/>
</dbReference>
<keyword evidence="2 4" id="KW-0442">Lipid degradation</keyword>
<dbReference type="STRING" id="360412.LARV_01187"/>
<evidence type="ECO:0000256" key="1">
    <source>
        <dbReference type="ARBA" id="ARBA00022801"/>
    </source>
</evidence>
<dbReference type="InterPro" id="IPR002641">
    <property type="entry name" value="PNPLA_dom"/>
</dbReference>
<proteinExistence type="predicted"/>
<dbReference type="GO" id="GO:0016020">
    <property type="term" value="C:membrane"/>
    <property type="evidence" value="ECO:0007669"/>
    <property type="project" value="TreeGrafter"/>
</dbReference>
<feature type="short sequence motif" description="DGA/G" evidence="4">
    <location>
        <begin position="174"/>
        <end position="176"/>
    </location>
</feature>
<dbReference type="PANTHER" id="PTHR24185:SF1">
    <property type="entry name" value="CALCIUM-INDEPENDENT PHOSPHOLIPASE A2-GAMMA"/>
    <property type="match status" value="1"/>
</dbReference>
<evidence type="ECO:0000313" key="6">
    <source>
        <dbReference type="EMBL" id="GAP13433.1"/>
    </source>
</evidence>
<dbReference type="SUPFAM" id="SSF52151">
    <property type="entry name" value="FabD/lysophospholipase-like"/>
    <property type="match status" value="1"/>
</dbReference>
<dbReference type="Gene3D" id="3.40.1090.10">
    <property type="entry name" value="Cytosolic phospholipase A2 catalytic domain"/>
    <property type="match status" value="1"/>
</dbReference>
<keyword evidence="3 4" id="KW-0443">Lipid metabolism</keyword>
<evidence type="ECO:0000256" key="2">
    <source>
        <dbReference type="ARBA" id="ARBA00022963"/>
    </source>
</evidence>
<dbReference type="Proteomes" id="UP000055060">
    <property type="component" value="Unassembled WGS sequence"/>
</dbReference>
<name>A0A0S7BDK3_9CHLR</name>
<feature type="active site" description="Proton acceptor" evidence="4">
    <location>
        <position position="174"/>
    </location>
</feature>
<dbReference type="EMBL" id="DF967972">
    <property type="protein sequence ID" value="GAP13433.1"/>
    <property type="molecule type" value="Genomic_DNA"/>
</dbReference>